<dbReference type="SUPFAM" id="SSF53474">
    <property type="entry name" value="alpha/beta-Hydrolases"/>
    <property type="match status" value="1"/>
</dbReference>
<sequence>MKLTRPRTTLAVGATAAAAVVALATLAPSASATQEQTAAPAHRAKPTVVLVHGAFADASGWADTVKRLRHDGYPVRAVANPLRGLDHDAAYVTGLLKSIKGPKIVVGHSYGGAVITNAAASVPDVKALVYVAAFVPDQGESLGSLLEEHADPTVPALPQQTFGYTRPDGSAGTDVLLDPARFRAAFAADVPAPEADLMAASQRPIAVEAFEQPTKAAAWKKLPSWALVATRDKAIPPSLERFMARRAGAHITEVPSSHAAMVSNPGAVTRLVQQADRATR</sequence>
<gene>
    <name evidence="3" type="ORF">GCM10010334_42400</name>
</gene>
<comment type="caution">
    <text evidence="3">The sequence shown here is derived from an EMBL/GenBank/DDBJ whole genome shotgun (WGS) entry which is preliminary data.</text>
</comment>
<keyword evidence="1" id="KW-0732">Signal</keyword>
<dbReference type="Pfam" id="PF12697">
    <property type="entry name" value="Abhydrolase_6"/>
    <property type="match status" value="1"/>
</dbReference>
<dbReference type="InterPro" id="IPR000073">
    <property type="entry name" value="AB_hydrolase_1"/>
</dbReference>
<organism evidence="3 4">
    <name type="scientific">Streptomyces finlayi</name>
    <dbReference type="NCBI Taxonomy" id="67296"/>
    <lineage>
        <taxon>Bacteria</taxon>
        <taxon>Bacillati</taxon>
        <taxon>Actinomycetota</taxon>
        <taxon>Actinomycetes</taxon>
        <taxon>Kitasatosporales</taxon>
        <taxon>Streptomycetaceae</taxon>
        <taxon>Streptomyces</taxon>
    </lineage>
</organism>
<evidence type="ECO:0000313" key="4">
    <source>
        <dbReference type="Proteomes" id="UP000638353"/>
    </source>
</evidence>
<dbReference type="InterPro" id="IPR029058">
    <property type="entry name" value="AB_hydrolase_fold"/>
</dbReference>
<reference evidence="3" key="1">
    <citation type="journal article" date="2014" name="Int. J. Syst. Evol. Microbiol.">
        <title>Complete genome sequence of Corynebacterium casei LMG S-19264T (=DSM 44701T), isolated from a smear-ripened cheese.</title>
        <authorList>
            <consortium name="US DOE Joint Genome Institute (JGI-PGF)"/>
            <person name="Walter F."/>
            <person name="Albersmeier A."/>
            <person name="Kalinowski J."/>
            <person name="Ruckert C."/>
        </authorList>
    </citation>
    <scope>NUCLEOTIDE SEQUENCE</scope>
    <source>
        <strain evidence="3">JCM 4637</strain>
    </source>
</reference>
<dbReference type="PANTHER" id="PTHR37017">
    <property type="entry name" value="AB HYDROLASE-1 DOMAIN-CONTAINING PROTEIN-RELATED"/>
    <property type="match status" value="1"/>
</dbReference>
<feature type="domain" description="AB hydrolase-1" evidence="2">
    <location>
        <begin position="48"/>
        <end position="269"/>
    </location>
</feature>
<dbReference type="AlphaFoldDB" id="A0A918WZT7"/>
<dbReference type="RefSeq" id="WP_189824861.1">
    <property type="nucleotide sequence ID" value="NZ_BMVC01000008.1"/>
</dbReference>
<protein>
    <submittedName>
        <fullName evidence="3">Alpha/beta hydrolase</fullName>
    </submittedName>
</protein>
<reference evidence="3" key="2">
    <citation type="submission" date="2020-09" db="EMBL/GenBank/DDBJ databases">
        <authorList>
            <person name="Sun Q."/>
            <person name="Ohkuma M."/>
        </authorList>
    </citation>
    <scope>NUCLEOTIDE SEQUENCE</scope>
    <source>
        <strain evidence="3">JCM 4637</strain>
    </source>
</reference>
<dbReference type="PANTHER" id="PTHR37017:SF11">
    <property type="entry name" value="ESTERASE_LIPASE_THIOESTERASE DOMAIN-CONTAINING PROTEIN"/>
    <property type="match status" value="1"/>
</dbReference>
<feature type="chain" id="PRO_5037851865" evidence="1">
    <location>
        <begin position="33"/>
        <end position="280"/>
    </location>
</feature>
<evidence type="ECO:0000313" key="3">
    <source>
        <dbReference type="EMBL" id="GHC99150.1"/>
    </source>
</evidence>
<dbReference type="GO" id="GO:0016787">
    <property type="term" value="F:hydrolase activity"/>
    <property type="evidence" value="ECO:0007669"/>
    <property type="project" value="UniProtKB-KW"/>
</dbReference>
<name>A0A918WZT7_9ACTN</name>
<proteinExistence type="predicted"/>
<dbReference type="Gene3D" id="3.40.50.1820">
    <property type="entry name" value="alpha/beta hydrolase"/>
    <property type="match status" value="1"/>
</dbReference>
<dbReference type="InterPro" id="IPR052897">
    <property type="entry name" value="Sec-Metab_Biosynth_Hydrolase"/>
</dbReference>
<evidence type="ECO:0000259" key="2">
    <source>
        <dbReference type="Pfam" id="PF12697"/>
    </source>
</evidence>
<keyword evidence="3" id="KW-0378">Hydrolase</keyword>
<dbReference type="EMBL" id="BMVC01000008">
    <property type="protein sequence ID" value="GHC99150.1"/>
    <property type="molecule type" value="Genomic_DNA"/>
</dbReference>
<feature type="signal peptide" evidence="1">
    <location>
        <begin position="1"/>
        <end position="32"/>
    </location>
</feature>
<dbReference type="Proteomes" id="UP000638353">
    <property type="component" value="Unassembled WGS sequence"/>
</dbReference>
<evidence type="ECO:0000256" key="1">
    <source>
        <dbReference type="SAM" id="SignalP"/>
    </source>
</evidence>
<accession>A0A918WZT7</accession>